<proteinExistence type="predicted"/>
<evidence type="ECO:0000313" key="2">
    <source>
        <dbReference type="Proteomes" id="UP001314229"/>
    </source>
</evidence>
<keyword evidence="2" id="KW-1185">Reference proteome</keyword>
<organism evidence="1 2">
    <name type="scientific">Scomber scombrus</name>
    <name type="common">Atlantic mackerel</name>
    <name type="synonym">Scomber vernalis</name>
    <dbReference type="NCBI Taxonomy" id="13677"/>
    <lineage>
        <taxon>Eukaryota</taxon>
        <taxon>Metazoa</taxon>
        <taxon>Chordata</taxon>
        <taxon>Craniata</taxon>
        <taxon>Vertebrata</taxon>
        <taxon>Euteleostomi</taxon>
        <taxon>Actinopterygii</taxon>
        <taxon>Neopterygii</taxon>
        <taxon>Teleostei</taxon>
        <taxon>Neoteleostei</taxon>
        <taxon>Acanthomorphata</taxon>
        <taxon>Pelagiaria</taxon>
        <taxon>Scombriformes</taxon>
        <taxon>Scombridae</taxon>
        <taxon>Scomber</taxon>
    </lineage>
</organism>
<gene>
    <name evidence="1" type="ORF">FSCOSCO3_A026478</name>
</gene>
<dbReference type="Proteomes" id="UP001314229">
    <property type="component" value="Unassembled WGS sequence"/>
</dbReference>
<reference evidence="1 2" key="1">
    <citation type="submission" date="2024-01" db="EMBL/GenBank/DDBJ databases">
        <authorList>
            <person name="Alioto T."/>
            <person name="Alioto T."/>
            <person name="Gomez Garrido J."/>
        </authorList>
    </citation>
    <scope>NUCLEOTIDE SEQUENCE [LARGE SCALE GENOMIC DNA]</scope>
</reference>
<dbReference type="AlphaFoldDB" id="A0AAV1NVT9"/>
<accession>A0AAV1NVT9</accession>
<comment type="caution">
    <text evidence="1">The sequence shown here is derived from an EMBL/GenBank/DDBJ whole genome shotgun (WGS) entry which is preliminary data.</text>
</comment>
<evidence type="ECO:0000313" key="1">
    <source>
        <dbReference type="EMBL" id="CAK6963701.1"/>
    </source>
</evidence>
<sequence length="60" mass="6575">MGKQKTTFIFIDRMNINTSVFVLHHEGKSTFQTKQPIRQRGVGGCWGTRCSSSASLGAAT</sequence>
<dbReference type="EMBL" id="CAWUFR010000067">
    <property type="protein sequence ID" value="CAK6963701.1"/>
    <property type="molecule type" value="Genomic_DNA"/>
</dbReference>
<name>A0AAV1NVT9_SCOSC</name>
<protein>
    <submittedName>
        <fullName evidence="1">Uncharacterized protein</fullName>
    </submittedName>
</protein>